<dbReference type="RefSeq" id="WP_132190457.1">
    <property type="nucleotide sequence ID" value="NZ_SLWM01000007.1"/>
</dbReference>
<evidence type="ECO:0000313" key="2">
    <source>
        <dbReference type="EMBL" id="TCO21919.1"/>
    </source>
</evidence>
<reference evidence="2 3" key="1">
    <citation type="journal article" date="2015" name="Stand. Genomic Sci.">
        <title>Genomic Encyclopedia of Bacterial and Archaeal Type Strains, Phase III: the genomes of soil and plant-associated and newly described type strains.</title>
        <authorList>
            <person name="Whitman W.B."/>
            <person name="Woyke T."/>
            <person name="Klenk H.P."/>
            <person name="Zhou Y."/>
            <person name="Lilburn T.G."/>
            <person name="Beck B.J."/>
            <person name="De Vos P."/>
            <person name="Vandamme P."/>
            <person name="Eisen J.A."/>
            <person name="Garrity G."/>
            <person name="Hugenholtz P."/>
            <person name="Kyrpides N.C."/>
        </authorList>
    </citation>
    <scope>NUCLEOTIDE SEQUENCE [LARGE SCALE GENOMIC DNA]</scope>
    <source>
        <strain evidence="2 3">VKM Ac-2538</strain>
    </source>
</reference>
<dbReference type="Proteomes" id="UP000295818">
    <property type="component" value="Unassembled WGS sequence"/>
</dbReference>
<proteinExistence type="predicted"/>
<organism evidence="2 3">
    <name type="scientific">Kribbella orskensis</name>
    <dbReference type="NCBI Taxonomy" id="2512216"/>
    <lineage>
        <taxon>Bacteria</taxon>
        <taxon>Bacillati</taxon>
        <taxon>Actinomycetota</taxon>
        <taxon>Actinomycetes</taxon>
        <taxon>Propionibacteriales</taxon>
        <taxon>Kribbellaceae</taxon>
        <taxon>Kribbella</taxon>
    </lineage>
</organism>
<protein>
    <submittedName>
        <fullName evidence="2">Uncharacterized protein</fullName>
    </submittedName>
</protein>
<accession>A0ABY2BJA8</accession>
<name>A0ABY2BJA8_9ACTN</name>
<dbReference type="EMBL" id="SLWM01000007">
    <property type="protein sequence ID" value="TCO21919.1"/>
    <property type="molecule type" value="Genomic_DNA"/>
</dbReference>
<gene>
    <name evidence="2" type="ORF">EV644_107242</name>
</gene>
<evidence type="ECO:0000313" key="3">
    <source>
        <dbReference type="Proteomes" id="UP000295818"/>
    </source>
</evidence>
<feature type="region of interest" description="Disordered" evidence="1">
    <location>
        <begin position="65"/>
        <end position="134"/>
    </location>
</feature>
<evidence type="ECO:0000256" key="1">
    <source>
        <dbReference type="SAM" id="MobiDB-lite"/>
    </source>
</evidence>
<sequence length="242" mass="25391">MKVVLLSTRQLSPAYFDTVRADLGGRPDVGLDVVAWVPPAGPVDGLVEGFTLIGPGEMPVETVPPAVPADSVSTPAADAEAVPADVSEAAKAPAPEAATDTEAAAESVADTEAASEPKPAPASAKPRPTGSKHVVKAAHWRYRQLRRAGGKVLPKSIKKAAPIRKLTANRRGNELSKNYWTRVQGRPDVMKVVEQADLVIALDAGSIWAGWQLGQRRTDTPVVLGLPAARRELDRLVGAGNG</sequence>
<comment type="caution">
    <text evidence="2">The sequence shown here is derived from an EMBL/GenBank/DDBJ whole genome shotgun (WGS) entry which is preliminary data.</text>
</comment>
<feature type="compositionally biased region" description="Low complexity" evidence="1">
    <location>
        <begin position="75"/>
        <end position="126"/>
    </location>
</feature>
<keyword evidence="3" id="KW-1185">Reference proteome</keyword>